<protein>
    <submittedName>
        <fullName evidence="1">DExH-box ATP-dependent RNA helicase DExH7</fullName>
    </submittedName>
</protein>
<accession>A0A5D3CGV2</accession>
<sequence length="141" mass="16401">MNIFRVLQSIIEEERKTSYYPDGVTMFYFLKPVRILTTIQIVINHIERLNEHVIDYDLLEDLVIHVDKTFDEGAILVFLPGVSEIHLLYDRLAASYQFGGQASDWILPLHSSIASTDQKKVFLRPPYGIRKASFVTYRGYF</sequence>
<evidence type="ECO:0000313" key="1">
    <source>
        <dbReference type="EMBL" id="TYK11207.1"/>
    </source>
</evidence>
<name>A0A5D3CGV2_CUCMM</name>
<gene>
    <name evidence="1" type="ORF">E5676_scaffold227G00510</name>
</gene>
<keyword evidence="1" id="KW-0378">Hydrolase</keyword>
<dbReference type="InterPro" id="IPR027417">
    <property type="entry name" value="P-loop_NTPase"/>
</dbReference>
<reference evidence="1 2" key="1">
    <citation type="submission" date="2019-08" db="EMBL/GenBank/DDBJ databases">
        <title>Draft genome sequences of two oriental melons (Cucumis melo L. var makuwa).</title>
        <authorList>
            <person name="Kwon S.-Y."/>
        </authorList>
    </citation>
    <scope>NUCLEOTIDE SEQUENCE [LARGE SCALE GENOMIC DNA]</scope>
    <source>
        <strain evidence="2">cv. Chang Bougi</strain>
        <tissue evidence="1">Leaf</tissue>
    </source>
</reference>
<dbReference type="Gene3D" id="3.40.50.300">
    <property type="entry name" value="P-loop containing nucleotide triphosphate hydrolases"/>
    <property type="match status" value="1"/>
</dbReference>
<dbReference type="GO" id="GO:0004386">
    <property type="term" value="F:helicase activity"/>
    <property type="evidence" value="ECO:0007669"/>
    <property type="project" value="UniProtKB-KW"/>
</dbReference>
<keyword evidence="1" id="KW-0547">Nucleotide-binding</keyword>
<dbReference type="Proteomes" id="UP000321947">
    <property type="component" value="Unassembled WGS sequence"/>
</dbReference>
<evidence type="ECO:0000313" key="2">
    <source>
        <dbReference type="Proteomes" id="UP000321947"/>
    </source>
</evidence>
<keyword evidence="1" id="KW-0067">ATP-binding</keyword>
<keyword evidence="1" id="KW-0347">Helicase</keyword>
<dbReference type="EMBL" id="SSTD01010878">
    <property type="protein sequence ID" value="TYK11207.1"/>
    <property type="molecule type" value="Genomic_DNA"/>
</dbReference>
<proteinExistence type="predicted"/>
<dbReference type="AlphaFoldDB" id="A0A5D3CGV2"/>
<comment type="caution">
    <text evidence="1">The sequence shown here is derived from an EMBL/GenBank/DDBJ whole genome shotgun (WGS) entry which is preliminary data.</text>
</comment>
<organism evidence="1 2">
    <name type="scientific">Cucumis melo var. makuwa</name>
    <name type="common">Oriental melon</name>
    <dbReference type="NCBI Taxonomy" id="1194695"/>
    <lineage>
        <taxon>Eukaryota</taxon>
        <taxon>Viridiplantae</taxon>
        <taxon>Streptophyta</taxon>
        <taxon>Embryophyta</taxon>
        <taxon>Tracheophyta</taxon>
        <taxon>Spermatophyta</taxon>
        <taxon>Magnoliopsida</taxon>
        <taxon>eudicotyledons</taxon>
        <taxon>Gunneridae</taxon>
        <taxon>Pentapetalae</taxon>
        <taxon>rosids</taxon>
        <taxon>fabids</taxon>
        <taxon>Cucurbitales</taxon>
        <taxon>Cucurbitaceae</taxon>
        <taxon>Benincaseae</taxon>
        <taxon>Cucumis</taxon>
    </lineage>
</organism>